<dbReference type="InterPro" id="IPR052018">
    <property type="entry name" value="PHP_domain"/>
</dbReference>
<dbReference type="PANTHER" id="PTHR42924">
    <property type="entry name" value="EXONUCLEASE"/>
    <property type="match status" value="1"/>
</dbReference>
<sequence>MPVLRHIIADMIFDLHCHSKASDGALSPAELLQAAEDANIDLLSLTDHDTIAGYLELREHPTSVKLIPGIEFSCQWNGINIHIVGLDVDPDNAQLRTAIENQQAVRIERARTIAAKLEKLGMPGALEGALKYCSDPGRVGRPHFAQFLVEAGYVKNAKQAFDKWLGNGKCGDVKSLWPEIETVNHWIQEAGGVSVMAHPLRYKLTFSKLNRLIRHFHETGGRAIEASDQQGNKNLLKRMQELSTELGLLASAGSDFHSPEWAWCRLGQVSPLPSAMKPVWTAFKNTPFTAAIDID</sequence>
<keyword evidence="2" id="KW-0378">Hydrolase</keyword>
<protein>
    <submittedName>
        <fullName evidence="2">5'-3' exoribonuclease</fullName>
        <ecNumber evidence="2">3.1.13.-</ecNumber>
    </submittedName>
</protein>
<dbReference type="GO" id="GO:0004534">
    <property type="term" value="F:5'-3' RNA exonuclease activity"/>
    <property type="evidence" value="ECO:0007669"/>
    <property type="project" value="TreeGrafter"/>
</dbReference>
<dbReference type="InterPro" id="IPR016195">
    <property type="entry name" value="Pol/histidinol_Pase-like"/>
</dbReference>
<dbReference type="Proteomes" id="UP000441399">
    <property type="component" value="Unassembled WGS sequence"/>
</dbReference>
<dbReference type="SMART" id="SM00481">
    <property type="entry name" value="POLIIIAc"/>
    <property type="match status" value="1"/>
</dbReference>
<dbReference type="PANTHER" id="PTHR42924:SF3">
    <property type="entry name" value="POLYMERASE_HISTIDINOL PHOSPHATASE N-TERMINAL DOMAIN-CONTAINING PROTEIN"/>
    <property type="match status" value="1"/>
</dbReference>
<keyword evidence="3" id="KW-1185">Reference proteome</keyword>
<feature type="domain" description="Polymerase/histidinol phosphatase N-terminal" evidence="1">
    <location>
        <begin position="13"/>
        <end position="76"/>
    </location>
</feature>
<dbReference type="InterPro" id="IPR003141">
    <property type="entry name" value="Pol/His_phosphatase_N"/>
</dbReference>
<reference evidence="2 3" key="1">
    <citation type="submission" date="2019-11" db="EMBL/GenBank/DDBJ databases">
        <authorList>
            <person name="Holert J."/>
        </authorList>
    </citation>
    <scope>NUCLEOTIDE SEQUENCE [LARGE SCALE GENOMIC DNA]</scope>
    <source>
        <strain evidence="2">SB11_3</strain>
    </source>
</reference>
<accession>A0A5S9QNA5</accession>
<proteinExistence type="predicted"/>
<dbReference type="Gene3D" id="3.20.20.140">
    <property type="entry name" value="Metal-dependent hydrolases"/>
    <property type="match status" value="1"/>
</dbReference>
<gene>
    <name evidence="2" type="primary">yciV</name>
    <name evidence="2" type="ORF">OPDIPICF_02283</name>
</gene>
<dbReference type="EC" id="3.1.13.-" evidence="2"/>
<name>A0A5S9QNA5_9GAMM</name>
<dbReference type="Gene3D" id="1.10.150.650">
    <property type="match status" value="1"/>
</dbReference>
<dbReference type="EMBL" id="CACSIO010000034">
    <property type="protein sequence ID" value="CAA0119499.1"/>
    <property type="molecule type" value="Genomic_DNA"/>
</dbReference>
<evidence type="ECO:0000313" key="2">
    <source>
        <dbReference type="EMBL" id="CAA0119499.1"/>
    </source>
</evidence>
<dbReference type="CDD" id="cd07438">
    <property type="entry name" value="PHP_HisPPase_AMP"/>
    <property type="match status" value="1"/>
</dbReference>
<dbReference type="Pfam" id="PF02811">
    <property type="entry name" value="PHP"/>
    <property type="match status" value="1"/>
</dbReference>
<dbReference type="InterPro" id="IPR004013">
    <property type="entry name" value="PHP_dom"/>
</dbReference>
<evidence type="ECO:0000313" key="3">
    <source>
        <dbReference type="Proteomes" id="UP000441399"/>
    </source>
</evidence>
<dbReference type="SUPFAM" id="SSF89550">
    <property type="entry name" value="PHP domain-like"/>
    <property type="match status" value="1"/>
</dbReference>
<organism evidence="2 3">
    <name type="scientific">BD1-7 clade bacterium</name>
    <dbReference type="NCBI Taxonomy" id="2029982"/>
    <lineage>
        <taxon>Bacteria</taxon>
        <taxon>Pseudomonadati</taxon>
        <taxon>Pseudomonadota</taxon>
        <taxon>Gammaproteobacteria</taxon>
        <taxon>Cellvibrionales</taxon>
        <taxon>Spongiibacteraceae</taxon>
        <taxon>BD1-7 clade</taxon>
    </lineage>
</organism>
<dbReference type="AlphaFoldDB" id="A0A5S9QNA5"/>
<evidence type="ECO:0000259" key="1">
    <source>
        <dbReference type="SMART" id="SM00481"/>
    </source>
</evidence>
<dbReference type="GO" id="GO:0035312">
    <property type="term" value="F:5'-3' DNA exonuclease activity"/>
    <property type="evidence" value="ECO:0007669"/>
    <property type="project" value="TreeGrafter"/>
</dbReference>